<dbReference type="OrthoDB" id="1594986at2759"/>
<evidence type="ECO:0000313" key="2">
    <source>
        <dbReference type="Ensembl" id="ENSP00000501641.1"/>
    </source>
</evidence>
<evidence type="ECO:0000313" key="3">
    <source>
        <dbReference type="Proteomes" id="UP000005640"/>
    </source>
</evidence>
<dbReference type="InterPro" id="IPR000270">
    <property type="entry name" value="PB1_dom"/>
</dbReference>
<dbReference type="SMART" id="SM00666">
    <property type="entry name" value="PB1"/>
    <property type="match status" value="1"/>
</dbReference>
<feature type="domain" description="PB1" evidence="1">
    <location>
        <begin position="10"/>
        <end position="91"/>
    </location>
</feature>
<dbReference type="MassIVE" id="A0A6Q8PF51"/>
<dbReference type="PROSITE" id="PS51745">
    <property type="entry name" value="PB1"/>
    <property type="match status" value="1"/>
</dbReference>
<dbReference type="HGNC" id="HGNC:11758">
    <property type="gene designation" value="TFG"/>
</dbReference>
<dbReference type="GO" id="GO:0042802">
    <property type="term" value="F:identical protein binding"/>
    <property type="evidence" value="ECO:0007669"/>
    <property type="project" value="InterPro"/>
</dbReference>
<dbReference type="EMBL" id="AC069223">
    <property type="status" value="NOT_ANNOTATED_CDS"/>
    <property type="molecule type" value="Genomic_DNA"/>
</dbReference>
<dbReference type="Bgee" id="ENSG00000114354">
    <property type="expression patterns" value="Expressed in secondary oocyte and 196 other cell types or tissues"/>
</dbReference>
<reference evidence="2 3" key="3">
    <citation type="journal article" date="2006" name="Nature">
        <title>The DNA sequence, annotation and analysis of human chromosome 3.</title>
        <authorList>
            <person name="Muzny D.M."/>
            <person name="Scherer S.E."/>
            <person name="Kaul R."/>
            <person name="Wang J."/>
            <person name="Yu J."/>
            <person name="Sudbrak R."/>
            <person name="Buhay C.J."/>
            <person name="Chen R."/>
            <person name="Cree A."/>
            <person name="Ding Y."/>
            <person name="Dugan-Rocha S."/>
            <person name="Gill R."/>
            <person name="Gunaratne P."/>
            <person name="Harris R.A."/>
            <person name="Hawes A.C."/>
            <person name="Hernandez J."/>
            <person name="Hodgson A.V."/>
            <person name="Hume J."/>
            <person name="Jackson A."/>
            <person name="Khan Z.M."/>
            <person name="Kovar-Smith C."/>
            <person name="Lewis L.R."/>
            <person name="Lozado R.J."/>
            <person name="Metzker M.L."/>
            <person name="Milosavljevic A."/>
            <person name="Miner G.R."/>
            <person name="Morgan M.B."/>
            <person name="Nazareth L.V."/>
            <person name="Scott G."/>
            <person name="Sodergren E."/>
            <person name="Song X.Z."/>
            <person name="Steffen D."/>
            <person name="Wei S."/>
            <person name="Wheeler D.A."/>
            <person name="Wright M.W."/>
            <person name="Worley K.C."/>
            <person name="Yuan Y."/>
            <person name="Zhang Z."/>
            <person name="Adams C.Q."/>
            <person name="Ansari-Lari M.A."/>
            <person name="Ayele M."/>
            <person name="Brown M.J."/>
            <person name="Chen G."/>
            <person name="Chen Z."/>
            <person name="Clendenning J."/>
            <person name="Clerc-Blankenburg K.P."/>
            <person name="Chen R."/>
            <person name="Chen Z."/>
            <person name="Davis C."/>
            <person name="Delgado O."/>
            <person name="Dinh H.H."/>
            <person name="Dong W."/>
            <person name="Draper H."/>
            <person name="Ernst S."/>
            <person name="Fu G."/>
            <person name="Gonzalez-Garay M.L."/>
            <person name="Garcia D.K."/>
            <person name="Gillett W."/>
            <person name="Gu J."/>
            <person name="Hao B."/>
            <person name="Haugen E."/>
            <person name="Havlak P."/>
            <person name="He X."/>
            <person name="Hennig S."/>
            <person name="Hu S."/>
            <person name="Huang W."/>
            <person name="Jackson L.R."/>
            <person name="Jacob L.S."/>
            <person name="Kelly S.H."/>
            <person name="Kube M."/>
            <person name="Levy R."/>
            <person name="Li Z."/>
            <person name="Liu B."/>
            <person name="Liu J."/>
            <person name="Liu W."/>
            <person name="Lu J."/>
            <person name="Maheshwari M."/>
            <person name="Nguyen B.V."/>
            <person name="Okwuonu G.O."/>
            <person name="Palmeiri A."/>
            <person name="Pasternak S."/>
            <person name="Perez L.M."/>
            <person name="Phelps K.A."/>
            <person name="Plopper F.J."/>
            <person name="Qiang B."/>
            <person name="Raymond C."/>
            <person name="Rodriguez R."/>
            <person name="Saenphimmachak C."/>
            <person name="Santibanez J."/>
            <person name="Shen H."/>
            <person name="Shen Y."/>
            <person name="Subramanian S."/>
            <person name="Tabor P.E."/>
            <person name="Verduzco D."/>
            <person name="Waldron L."/>
            <person name="Wang J."/>
            <person name="Wang J."/>
            <person name="Wang Q."/>
            <person name="Williams G.A."/>
            <person name="Wong G.K."/>
            <person name="Yao Z."/>
            <person name="Zhang J."/>
            <person name="Zhang X."/>
            <person name="Zhao G."/>
            <person name="Zhou J."/>
            <person name="Zhou Y."/>
            <person name="Nelson D."/>
            <person name="Lehrach H."/>
            <person name="Reinhardt R."/>
            <person name="Naylor S.L."/>
            <person name="Yang H."/>
            <person name="Olson M."/>
            <person name="Weinstock G."/>
            <person name="Gibbs R.A."/>
        </authorList>
    </citation>
    <scope>NUCLEOTIDE SEQUENCE [LARGE SCALE GENOMIC DNA]</scope>
</reference>
<dbReference type="GO" id="GO:0005737">
    <property type="term" value="C:cytoplasm"/>
    <property type="evidence" value="ECO:0007669"/>
    <property type="project" value="GOC"/>
</dbReference>
<keyword evidence="4 5" id="KW-1267">Proteomics identification</keyword>
<accession>A0A6Q8PF51</accession>
<dbReference type="AlphaFoldDB" id="A0A6Q8PF51"/>
<dbReference type="SMR" id="A0A6Q8PF51"/>
<dbReference type="Pfam" id="PF00564">
    <property type="entry name" value="PB1"/>
    <property type="match status" value="1"/>
</dbReference>
<dbReference type="Ensembl" id="ENST00000675591.1">
    <property type="protein sequence ID" value="ENSP00000501641.1"/>
    <property type="gene ID" value="ENSG00000114354.15"/>
</dbReference>
<dbReference type="ExpressionAtlas" id="A0A6Q8PF51">
    <property type="expression patterns" value="baseline and differential"/>
</dbReference>
<dbReference type="EMBL" id="KF457666">
    <property type="status" value="NOT_ANNOTATED_CDS"/>
    <property type="molecule type" value="Genomic_DNA"/>
</dbReference>
<dbReference type="PANTHER" id="PTHR15335:SF7">
    <property type="entry name" value="PROTEIN TFG"/>
    <property type="match status" value="1"/>
</dbReference>
<protein>
    <submittedName>
        <fullName evidence="2">Trafficking from ER to golgi regulator</fullName>
    </submittedName>
</protein>
<evidence type="ECO:0000259" key="1">
    <source>
        <dbReference type="PROSITE" id="PS51745"/>
    </source>
</evidence>
<dbReference type="PRINTS" id="PR02045">
    <property type="entry name" value="F138DOMAIN"/>
</dbReference>
<dbReference type="Ensembl" id="ENST00000675591.1">
    <property type="protein sequence ID" value="ENSP00000501641.1"/>
    <property type="gene ID" value="ENSG00000114354.16"/>
</dbReference>
<dbReference type="GeneTree" id="ENSGT00510000047809"/>
<reference evidence="2 3" key="2">
    <citation type="journal article" date="2004" name="Nature">
        <title>Finishing the euchromatic sequence of the human genome.</title>
        <authorList>
            <consortium name="International Human Genome Sequencing Consortium"/>
        </authorList>
    </citation>
    <scope>NUCLEOTIDE SEQUENCE [LARGE SCALE GENOMIC DNA]</scope>
</reference>
<organism evidence="2 3">
    <name type="scientific">Homo sapiens</name>
    <name type="common">Human</name>
    <dbReference type="NCBI Taxonomy" id="9606"/>
    <lineage>
        <taxon>Eukaryota</taxon>
        <taxon>Metazoa</taxon>
        <taxon>Chordata</taxon>
        <taxon>Craniata</taxon>
        <taxon>Vertebrata</taxon>
        <taxon>Euteleostomi</taxon>
        <taxon>Mammalia</taxon>
        <taxon>Eutheria</taxon>
        <taxon>Euarchontoglires</taxon>
        <taxon>Primates</taxon>
        <taxon>Haplorrhini</taxon>
        <taxon>Catarrhini</taxon>
        <taxon>Hominidae</taxon>
        <taxon>Homo</taxon>
    </lineage>
</organism>
<reference evidence="2 3" key="1">
    <citation type="journal article" date="2001" name="Nature">
        <title>Initial sequencing and analysis of the human genome.</title>
        <authorList>
            <consortium name="International Human Genome Sequencing Consortium"/>
            <person name="Lander E.S."/>
            <person name="Linton L.M."/>
            <person name="Birren B."/>
            <person name="Nusbaum C."/>
            <person name="Zody M.C."/>
            <person name="Baldwin J."/>
            <person name="Devon K."/>
            <person name="Dewar K."/>
            <person name="Doyle M."/>
            <person name="FitzHugh W."/>
            <person name="Funke R."/>
            <person name="Gage D."/>
            <person name="Harris K."/>
            <person name="Heaford A."/>
            <person name="Howland J."/>
            <person name="Kann L."/>
            <person name="Lehoczky J."/>
            <person name="LeVine R."/>
            <person name="McEwan P."/>
            <person name="McKernan K."/>
            <person name="Meldrim J."/>
            <person name="Mesirov J.P."/>
            <person name="Miranda C."/>
            <person name="Morris W."/>
            <person name="Naylor J."/>
            <person name="Raymond C."/>
            <person name="Rosetti M."/>
            <person name="Santos R."/>
            <person name="Sheridan A."/>
            <person name="Sougnez C."/>
            <person name="Stange-Thomann N."/>
            <person name="Stojanovic N."/>
            <person name="Subramanian A."/>
            <person name="Wyman D."/>
            <person name="Rogers J."/>
            <person name="Sulston J."/>
            <person name="Ainscough R."/>
            <person name="Beck S."/>
            <person name="Bentley D."/>
            <person name="Burton J."/>
            <person name="Clee C."/>
            <person name="Carter N."/>
            <person name="Coulson A."/>
            <person name="Deadman R."/>
            <person name="Deloukas P."/>
            <person name="Dunham A."/>
            <person name="Dunham I."/>
            <person name="Durbin R."/>
            <person name="French L."/>
            <person name="Grafham D."/>
            <person name="Gregory S."/>
            <person name="Hubbard T."/>
            <person name="Humphray S."/>
            <person name="Hunt A."/>
            <person name="Jones M."/>
            <person name="Lloyd C."/>
            <person name="McMurray A."/>
            <person name="Matthews L."/>
            <person name="Mercer S."/>
            <person name="Milne S."/>
            <person name="Mullikin J.C."/>
            <person name="Mungall A."/>
            <person name="Plumb R."/>
            <person name="Ross M."/>
            <person name="Shownkeen R."/>
            <person name="Sims S."/>
            <person name="Waterston R.H."/>
            <person name="Wilson R.K."/>
            <person name="Hillier L.W."/>
            <person name="McPherson J.D."/>
            <person name="Marra M.A."/>
            <person name="Mardis E.R."/>
            <person name="Fulton L.A."/>
            <person name="Chinwalla A.T."/>
            <person name="Pepin K.H."/>
            <person name="Gish W.R."/>
            <person name="Chissoe S.L."/>
            <person name="Wendl M.C."/>
            <person name="Delehaunty K.D."/>
            <person name="Miner T.L."/>
            <person name="Delehaunty A."/>
            <person name="Kramer J.B."/>
            <person name="Cook L.L."/>
            <person name="Fulton R.S."/>
            <person name="Johnson D.L."/>
            <person name="Minx P.J."/>
            <person name="Clifton S.W."/>
            <person name="Hawkins T."/>
            <person name="Branscomb E."/>
            <person name="Predki P."/>
            <person name="Richardson P."/>
            <person name="Wenning S."/>
            <person name="Slezak T."/>
            <person name="Doggett N."/>
            <person name="Cheng J.F."/>
            <person name="Olsen A."/>
            <person name="Lucas S."/>
            <person name="Elkin C."/>
            <person name="Uberbacher E."/>
            <person name="Frazier M."/>
            <person name="Gibbs R.A."/>
            <person name="Muzny D.M."/>
            <person name="Scherer S.E."/>
            <person name="Bouck J.B."/>
            <person name="Sodergren E.J."/>
            <person name="Worley K.C."/>
            <person name="Rives C.M."/>
            <person name="Gorrell J.H."/>
            <person name="Metzker M.L."/>
            <person name="Naylor S.L."/>
            <person name="Kucherlapati R.S."/>
            <person name="Nelson D.L."/>
            <person name="Weinstock G.M."/>
            <person name="Sakaki Y."/>
            <person name="Fujiyama A."/>
            <person name="Hattori M."/>
            <person name="Yada T."/>
            <person name="Toyoda A."/>
            <person name="Itoh T."/>
            <person name="Kawagoe C."/>
            <person name="Watanabe H."/>
            <person name="Totoki Y."/>
            <person name="Taylor T."/>
            <person name="Weissenbach J."/>
            <person name="Heilig R."/>
            <person name="Saurin W."/>
            <person name="Artiguenave F."/>
            <person name="Brottier P."/>
            <person name="Bruls T."/>
            <person name="Pelletier E."/>
            <person name="Robert C."/>
            <person name="Wincker P."/>
            <person name="Smith D.R."/>
            <person name="Doucette-Stamm L."/>
            <person name="Rubenfield M."/>
            <person name="Weinstock K."/>
            <person name="Lee H.M."/>
            <person name="Dubois J."/>
            <person name="Rosenthal A."/>
            <person name="Platzer M."/>
            <person name="Nyakatura G."/>
            <person name="Taudien S."/>
            <person name="Rump A."/>
            <person name="Yang H."/>
            <person name="Yu J."/>
            <person name="Wang J."/>
            <person name="Huang G."/>
            <person name="Gu J."/>
            <person name="Hood L."/>
            <person name="Rowen L."/>
            <person name="Madan A."/>
            <person name="Qin S."/>
            <person name="Davis R.W."/>
            <person name="Federspiel N.A."/>
            <person name="Abola A.P."/>
            <person name="Proctor M.J."/>
            <person name="Myers R.M."/>
            <person name="Schmutz J."/>
            <person name="Dickson M."/>
            <person name="Grimwood J."/>
            <person name="Cox D.R."/>
            <person name="Olson M.V."/>
            <person name="Kaul R."/>
            <person name="Raymond C."/>
            <person name="Shimizu N."/>
            <person name="Kawasaki K."/>
            <person name="Minoshima S."/>
            <person name="Evans G.A."/>
            <person name="Athanasiou M."/>
            <person name="Schultz R."/>
            <person name="Roe B.A."/>
            <person name="Chen F."/>
            <person name="Pan H."/>
            <person name="Ramser J."/>
            <person name="Lehrach H."/>
            <person name="Reinhardt R."/>
            <person name="McCombie W.R."/>
            <person name="de la Bastide M."/>
            <person name="Dedhia N."/>
            <person name="Blocker H."/>
            <person name="Hornischer K."/>
            <person name="Nordsiek G."/>
            <person name="Agarwala R."/>
            <person name="Aravind L."/>
            <person name="Bailey J.A."/>
            <person name="Bateman A."/>
            <person name="Batzoglou S."/>
            <person name="Birney E."/>
            <person name="Bork P."/>
            <person name="Brown D.G."/>
            <person name="Burge C.B."/>
            <person name="Cerutti L."/>
            <person name="Chen H.C."/>
            <person name="Church D."/>
            <person name="Clamp M."/>
            <person name="Copley R.R."/>
            <person name="Doerks T."/>
            <person name="Eddy S.R."/>
            <person name="Eichler E.E."/>
            <person name="Furey T.S."/>
            <person name="Galagan J."/>
            <person name="Gilbert J.G."/>
            <person name="Harmon C."/>
            <person name="Hayashizaki Y."/>
            <person name="Haussler D."/>
            <person name="Hermjakob H."/>
            <person name="Hokamp K."/>
            <person name="Jang W."/>
            <person name="Johnson L.S."/>
            <person name="Jones T.A."/>
            <person name="Kasif S."/>
            <person name="Kaspryzk A."/>
            <person name="Kennedy S."/>
            <person name="Kent W.J."/>
            <person name="Kitts P."/>
            <person name="Koonin E.V."/>
            <person name="Korf I."/>
            <person name="Kulp D."/>
            <person name="Lancet D."/>
            <person name="Lowe T.M."/>
            <person name="McLysaght A."/>
            <person name="Mikkelsen T."/>
            <person name="Moran J.V."/>
            <person name="Mulder N."/>
            <person name="Pollara V.J."/>
            <person name="Ponting C.P."/>
            <person name="Schuler G."/>
            <person name="Schultz J."/>
            <person name="Slater G."/>
            <person name="Smit A.F."/>
            <person name="Stupka E."/>
            <person name="Szustakowski J."/>
            <person name="Thierry-Mieg D."/>
            <person name="Thierry-Mieg J."/>
            <person name="Wagner L."/>
            <person name="Wallis J."/>
            <person name="Wheeler R."/>
            <person name="Williams A."/>
            <person name="Wolf Y.I."/>
            <person name="Wolfe K.H."/>
            <person name="Yang S.P."/>
            <person name="Yeh R.F."/>
            <person name="Collins F."/>
            <person name="Guyer M.S."/>
            <person name="Peterson J."/>
            <person name="Felsenfeld A."/>
            <person name="Wetterstrand K.A."/>
            <person name="Patrinos A."/>
            <person name="Morgan M.J."/>
            <person name="de Jong P."/>
            <person name="Catanese J.J."/>
            <person name="Osoegawa K."/>
            <person name="Shizuya H."/>
            <person name="Choi S."/>
            <person name="Chen Y.J."/>
        </authorList>
    </citation>
    <scope>NUCLEOTIDE SEQUENCE [LARGE SCALE GENOMIC DNA]</scope>
</reference>
<dbReference type="PANTHER" id="PTHR15335">
    <property type="entry name" value="PROTEIN TFG"/>
    <property type="match status" value="1"/>
</dbReference>
<dbReference type="CDD" id="cd06401">
    <property type="entry name" value="PB1_TFG"/>
    <property type="match status" value="1"/>
</dbReference>
<dbReference type="FunFam" id="3.10.20.90:FF:000045">
    <property type="entry name" value="TFG isoform 1"/>
    <property type="match status" value="1"/>
</dbReference>
<gene>
    <name evidence="2" type="primary">TFG</name>
</gene>
<evidence type="ECO:0007829" key="5">
    <source>
        <dbReference type="ProteomicsDB" id="A0A6Q8PF51"/>
    </source>
</evidence>
<name>A0A6Q8PF51_HUMAN</name>
<dbReference type="InterPro" id="IPR033512">
    <property type="entry name" value="TFG"/>
</dbReference>
<dbReference type="SUPFAM" id="SSF54277">
    <property type="entry name" value="CAD &amp; PB1 domains"/>
    <property type="match status" value="1"/>
</dbReference>
<dbReference type="InterPro" id="IPR034857">
    <property type="entry name" value="PB1_TFG"/>
</dbReference>
<dbReference type="GO" id="GO:0048208">
    <property type="term" value="P:COPII vesicle coating"/>
    <property type="evidence" value="ECO:0007669"/>
    <property type="project" value="InterPro"/>
</dbReference>
<evidence type="ECO:0007829" key="4">
    <source>
        <dbReference type="PeptideAtlas" id="A0A6Q8PF51"/>
    </source>
</evidence>
<dbReference type="InterPro" id="IPR053793">
    <property type="entry name" value="PB1-like"/>
</dbReference>
<keyword evidence="3" id="KW-1185">Reference proteome</keyword>
<sequence>MNGQLDLSGKLIIKAQLGEDIRRIPIHNEDITYDELVLMMQRVFRGKLLSNDEVTIKYKDEDGDLITIFDSSDLSFAIQCSRILKLTLFVNGQPRPLESSQVKYLRRELIELRNKVNRLLDSLEPPGEPGPSTNIPENEIGFCQAGLELLTSSDLPTSASQSAGITGMSCCTRLPSCIILMQIPYTSFHLYCGW</sequence>
<dbReference type="OpenTargets" id="ENSG00000114354"/>
<dbReference type="Proteomes" id="UP000005640">
    <property type="component" value="Chromosome 3"/>
</dbReference>
<proteinExistence type="evidence at protein level"/>
<reference evidence="2" key="4">
    <citation type="submission" date="2025-08" db="UniProtKB">
        <authorList>
            <consortium name="Ensembl"/>
        </authorList>
    </citation>
    <scope>IDENTIFICATION</scope>
</reference>
<dbReference type="EMBL" id="KF457659">
    <property type="status" value="NOT_ANNOTATED_CDS"/>
    <property type="molecule type" value="Genomic_DNA"/>
</dbReference>
<reference evidence="2" key="5">
    <citation type="submission" date="2025-09" db="UniProtKB">
        <authorList>
            <consortium name="Ensembl"/>
        </authorList>
    </citation>
    <scope>IDENTIFICATION</scope>
</reference>
<dbReference type="Gene3D" id="3.10.20.90">
    <property type="entry name" value="Phosphatidylinositol 3-kinase Catalytic Subunit, Chain A, domain 1"/>
    <property type="match status" value="1"/>
</dbReference>